<protein>
    <submittedName>
        <fullName evidence="1">Uncharacterized protein</fullName>
    </submittedName>
</protein>
<comment type="caution">
    <text evidence="1">The sequence shown here is derived from an EMBL/GenBank/DDBJ whole genome shotgun (WGS) entry which is preliminary data.</text>
</comment>
<reference evidence="1 2" key="1">
    <citation type="journal article" date="2017" name="Mol. Plant">
        <title>The Genome of Medicinal Plant Macleaya cordata Provides New Insights into Benzylisoquinoline Alkaloids Metabolism.</title>
        <authorList>
            <person name="Liu X."/>
            <person name="Liu Y."/>
            <person name="Huang P."/>
            <person name="Ma Y."/>
            <person name="Qing Z."/>
            <person name="Tang Q."/>
            <person name="Cao H."/>
            <person name="Cheng P."/>
            <person name="Zheng Y."/>
            <person name="Yuan Z."/>
            <person name="Zhou Y."/>
            <person name="Liu J."/>
            <person name="Tang Z."/>
            <person name="Zhuo Y."/>
            <person name="Zhang Y."/>
            <person name="Yu L."/>
            <person name="Huang J."/>
            <person name="Yang P."/>
            <person name="Peng Q."/>
            <person name="Zhang J."/>
            <person name="Jiang W."/>
            <person name="Zhang Z."/>
            <person name="Lin K."/>
            <person name="Ro D.K."/>
            <person name="Chen X."/>
            <person name="Xiong X."/>
            <person name="Shang Y."/>
            <person name="Huang S."/>
            <person name="Zeng J."/>
        </authorList>
    </citation>
    <scope>NUCLEOTIDE SEQUENCE [LARGE SCALE GENOMIC DNA]</scope>
    <source>
        <strain evidence="2">cv. BLH2017</strain>
        <tissue evidence="1">Root</tissue>
    </source>
</reference>
<dbReference type="EMBL" id="MVGT01002634">
    <property type="protein sequence ID" value="OVA07138.1"/>
    <property type="molecule type" value="Genomic_DNA"/>
</dbReference>
<evidence type="ECO:0000313" key="1">
    <source>
        <dbReference type="EMBL" id="OVA07138.1"/>
    </source>
</evidence>
<gene>
    <name evidence="1" type="ORF">BVC80_1289g57</name>
</gene>
<accession>A0A200Q9H6</accession>
<dbReference type="OrthoDB" id="10588417at2759"/>
<proteinExistence type="predicted"/>
<dbReference type="OMA" id="WPLEDIT"/>
<dbReference type="Proteomes" id="UP000195402">
    <property type="component" value="Unassembled WGS sequence"/>
</dbReference>
<name>A0A200Q9H6_MACCD</name>
<evidence type="ECO:0000313" key="2">
    <source>
        <dbReference type="Proteomes" id="UP000195402"/>
    </source>
</evidence>
<organism evidence="1 2">
    <name type="scientific">Macleaya cordata</name>
    <name type="common">Five-seeded plume-poppy</name>
    <name type="synonym">Bocconia cordata</name>
    <dbReference type="NCBI Taxonomy" id="56857"/>
    <lineage>
        <taxon>Eukaryota</taxon>
        <taxon>Viridiplantae</taxon>
        <taxon>Streptophyta</taxon>
        <taxon>Embryophyta</taxon>
        <taxon>Tracheophyta</taxon>
        <taxon>Spermatophyta</taxon>
        <taxon>Magnoliopsida</taxon>
        <taxon>Ranunculales</taxon>
        <taxon>Papaveraceae</taxon>
        <taxon>Papaveroideae</taxon>
        <taxon>Macleaya</taxon>
    </lineage>
</organism>
<sequence length="139" mass="15482">MEGPRHFVKPCWTNFTFEAGYHISPRRTTLSAMEFAGNESNLNKGTANQKIEFISAATTGTNFDDAWMGRWPLEDITNYFNSLMLVNEAGPNWINMGSSSSKENSGGNSVQRVGAGVIKSESKINLNDNKRDVLRKGFR</sequence>
<dbReference type="InParanoid" id="A0A200Q9H6"/>
<dbReference type="AlphaFoldDB" id="A0A200Q9H6"/>
<keyword evidence="2" id="KW-1185">Reference proteome</keyword>